<gene>
    <name evidence="2" type="ordered locus">Os10g0370750</name>
    <name evidence="2" type="ORF">OSNPB_100370750</name>
</gene>
<reference evidence="2 3" key="3">
    <citation type="journal article" date="2013" name="Rice">
        <title>Improvement of the Oryza sativa Nipponbare reference genome using next generation sequence and optical map data.</title>
        <authorList>
            <person name="Kawahara Y."/>
            <person name="de la Bastide M."/>
            <person name="Hamilton J.P."/>
            <person name="Kanamori H."/>
            <person name="McCombie W.R."/>
            <person name="Ouyang S."/>
            <person name="Schwartz D.C."/>
            <person name="Tanaka T."/>
            <person name="Wu J."/>
            <person name="Zhou S."/>
            <person name="Childs K.L."/>
            <person name="Davidson R.M."/>
            <person name="Lin H."/>
            <person name="Quesada-Ocampo L."/>
            <person name="Vaillancourt B."/>
            <person name="Sakai H."/>
            <person name="Lee S.S."/>
            <person name="Kim J."/>
            <person name="Numa H."/>
            <person name="Itoh T."/>
            <person name="Buell C.R."/>
            <person name="Matsumoto T."/>
        </authorList>
    </citation>
    <scope>NUCLEOTIDE SEQUENCE [LARGE SCALE GENOMIC DNA]</scope>
    <source>
        <strain evidence="3">cv. Nipponbare</strain>
    </source>
</reference>
<reference evidence="2 3" key="2">
    <citation type="journal article" date="2013" name="Plant Cell Physiol.">
        <title>Rice Annotation Project Database (RAP-DB): an integrative and interactive database for rice genomics.</title>
        <authorList>
            <person name="Sakai H."/>
            <person name="Lee S.S."/>
            <person name="Tanaka T."/>
            <person name="Numa H."/>
            <person name="Kim J."/>
            <person name="Kawahara Y."/>
            <person name="Wakimoto H."/>
            <person name="Yang C.C."/>
            <person name="Iwamoto M."/>
            <person name="Abe T."/>
            <person name="Yamada Y."/>
            <person name="Muto A."/>
            <person name="Inokuchi H."/>
            <person name="Ikemura T."/>
            <person name="Matsumoto T."/>
            <person name="Sasaki T."/>
            <person name="Itoh T."/>
        </authorList>
    </citation>
    <scope>NUCLEOTIDE SEQUENCE [LARGE SCALE GENOMIC DNA]</scope>
    <source>
        <strain evidence="3">cv. Nipponbare</strain>
    </source>
</reference>
<feature type="compositionally biased region" description="Basic and acidic residues" evidence="1">
    <location>
        <begin position="153"/>
        <end position="163"/>
    </location>
</feature>
<feature type="compositionally biased region" description="Basic and acidic residues" evidence="1">
    <location>
        <begin position="109"/>
        <end position="122"/>
    </location>
</feature>
<dbReference type="Proteomes" id="UP000059680">
    <property type="component" value="Chromosome 10"/>
</dbReference>
<feature type="compositionally biased region" description="Basic residues" evidence="1">
    <location>
        <begin position="85"/>
        <end position="95"/>
    </location>
</feature>
<evidence type="ECO:0000313" key="2">
    <source>
        <dbReference type="EMBL" id="BAT10563.1"/>
    </source>
</evidence>
<organism evidence="2 3">
    <name type="scientific">Oryza sativa subsp. japonica</name>
    <name type="common">Rice</name>
    <dbReference type="NCBI Taxonomy" id="39947"/>
    <lineage>
        <taxon>Eukaryota</taxon>
        <taxon>Viridiplantae</taxon>
        <taxon>Streptophyta</taxon>
        <taxon>Embryophyta</taxon>
        <taxon>Tracheophyta</taxon>
        <taxon>Spermatophyta</taxon>
        <taxon>Magnoliopsida</taxon>
        <taxon>Liliopsida</taxon>
        <taxon>Poales</taxon>
        <taxon>Poaceae</taxon>
        <taxon>BOP clade</taxon>
        <taxon>Oryzoideae</taxon>
        <taxon>Oryzeae</taxon>
        <taxon>Oryzinae</taxon>
        <taxon>Oryza</taxon>
        <taxon>Oryza sativa</taxon>
    </lineage>
</organism>
<accession>A0A0P0XTH6</accession>
<dbReference type="eggNOG" id="ENOG502R6VU">
    <property type="taxonomic scope" value="Eukaryota"/>
</dbReference>
<keyword evidence="3" id="KW-1185">Reference proteome</keyword>
<evidence type="ECO:0000256" key="1">
    <source>
        <dbReference type="SAM" id="MobiDB-lite"/>
    </source>
</evidence>
<dbReference type="EMBL" id="AP014966">
    <property type="protein sequence ID" value="BAT10563.1"/>
    <property type="molecule type" value="Genomic_DNA"/>
</dbReference>
<feature type="region of interest" description="Disordered" evidence="1">
    <location>
        <begin position="60"/>
        <end position="169"/>
    </location>
</feature>
<dbReference type="FunCoup" id="A0A0P0XTH6">
    <property type="interactions" value="8"/>
</dbReference>
<proteinExistence type="predicted"/>
<feature type="region of interest" description="Disordered" evidence="1">
    <location>
        <begin position="1"/>
        <end position="37"/>
    </location>
</feature>
<name>A0A0P0XTH6_ORYSJ</name>
<protein>
    <submittedName>
        <fullName evidence="2">Os10g0370750 protein</fullName>
    </submittedName>
</protein>
<dbReference type="PaxDb" id="39947-A0A0P0XTH6"/>
<dbReference type="AlphaFoldDB" id="A0A0P0XTH6"/>
<dbReference type="Gramene" id="Os10t0370750-00">
    <property type="protein sequence ID" value="Os10t0370750-00"/>
    <property type="gene ID" value="Os10g0370750"/>
</dbReference>
<feature type="compositionally biased region" description="Basic and acidic residues" evidence="1">
    <location>
        <begin position="60"/>
        <end position="84"/>
    </location>
</feature>
<reference evidence="3" key="1">
    <citation type="journal article" date="2005" name="Nature">
        <title>The map-based sequence of the rice genome.</title>
        <authorList>
            <consortium name="International rice genome sequencing project (IRGSP)"/>
            <person name="Matsumoto T."/>
            <person name="Wu J."/>
            <person name="Kanamori H."/>
            <person name="Katayose Y."/>
            <person name="Fujisawa M."/>
            <person name="Namiki N."/>
            <person name="Mizuno H."/>
            <person name="Yamamoto K."/>
            <person name="Antonio B.A."/>
            <person name="Baba T."/>
            <person name="Sakata K."/>
            <person name="Nagamura Y."/>
            <person name="Aoki H."/>
            <person name="Arikawa K."/>
            <person name="Arita K."/>
            <person name="Bito T."/>
            <person name="Chiden Y."/>
            <person name="Fujitsuka N."/>
            <person name="Fukunaka R."/>
            <person name="Hamada M."/>
            <person name="Harada C."/>
            <person name="Hayashi A."/>
            <person name="Hijishita S."/>
            <person name="Honda M."/>
            <person name="Hosokawa S."/>
            <person name="Ichikawa Y."/>
            <person name="Idonuma A."/>
            <person name="Iijima M."/>
            <person name="Ikeda M."/>
            <person name="Ikeno M."/>
            <person name="Ito K."/>
            <person name="Ito S."/>
            <person name="Ito T."/>
            <person name="Ito Y."/>
            <person name="Ito Y."/>
            <person name="Iwabuchi A."/>
            <person name="Kamiya K."/>
            <person name="Karasawa W."/>
            <person name="Kurita K."/>
            <person name="Katagiri S."/>
            <person name="Kikuta A."/>
            <person name="Kobayashi H."/>
            <person name="Kobayashi N."/>
            <person name="Machita K."/>
            <person name="Maehara T."/>
            <person name="Masukawa M."/>
            <person name="Mizubayashi T."/>
            <person name="Mukai Y."/>
            <person name="Nagasaki H."/>
            <person name="Nagata Y."/>
            <person name="Naito S."/>
            <person name="Nakashima M."/>
            <person name="Nakama Y."/>
            <person name="Nakamichi Y."/>
            <person name="Nakamura M."/>
            <person name="Meguro A."/>
            <person name="Negishi M."/>
            <person name="Ohta I."/>
            <person name="Ohta T."/>
            <person name="Okamoto M."/>
            <person name="Ono N."/>
            <person name="Saji S."/>
            <person name="Sakaguchi M."/>
            <person name="Sakai K."/>
            <person name="Shibata M."/>
            <person name="Shimokawa T."/>
            <person name="Song J."/>
            <person name="Takazaki Y."/>
            <person name="Terasawa K."/>
            <person name="Tsugane M."/>
            <person name="Tsuji K."/>
            <person name="Ueda S."/>
            <person name="Waki K."/>
            <person name="Yamagata H."/>
            <person name="Yamamoto M."/>
            <person name="Yamamoto S."/>
            <person name="Yamane H."/>
            <person name="Yoshiki S."/>
            <person name="Yoshihara R."/>
            <person name="Yukawa K."/>
            <person name="Zhong H."/>
            <person name="Yano M."/>
            <person name="Yuan Q."/>
            <person name="Ouyang S."/>
            <person name="Liu J."/>
            <person name="Jones K.M."/>
            <person name="Gansberger K."/>
            <person name="Moffat K."/>
            <person name="Hill J."/>
            <person name="Bera J."/>
            <person name="Fadrosh D."/>
            <person name="Jin S."/>
            <person name="Johri S."/>
            <person name="Kim M."/>
            <person name="Overton L."/>
            <person name="Reardon M."/>
            <person name="Tsitrin T."/>
            <person name="Vuong H."/>
            <person name="Weaver B."/>
            <person name="Ciecko A."/>
            <person name="Tallon L."/>
            <person name="Jackson J."/>
            <person name="Pai G."/>
            <person name="Aken S.V."/>
            <person name="Utterback T."/>
            <person name="Reidmuller S."/>
            <person name="Feldblyum T."/>
            <person name="Hsiao J."/>
            <person name="Zismann V."/>
            <person name="Iobst S."/>
            <person name="de Vazeille A.R."/>
            <person name="Buell C.R."/>
            <person name="Ying K."/>
            <person name="Li Y."/>
            <person name="Lu T."/>
            <person name="Huang Y."/>
            <person name="Zhao Q."/>
            <person name="Feng Q."/>
            <person name="Zhang L."/>
            <person name="Zhu J."/>
            <person name="Weng Q."/>
            <person name="Mu J."/>
            <person name="Lu Y."/>
            <person name="Fan D."/>
            <person name="Liu Y."/>
            <person name="Guan J."/>
            <person name="Zhang Y."/>
            <person name="Yu S."/>
            <person name="Liu X."/>
            <person name="Zhang Y."/>
            <person name="Hong G."/>
            <person name="Han B."/>
            <person name="Choisne N."/>
            <person name="Demange N."/>
            <person name="Orjeda G."/>
            <person name="Samain S."/>
            <person name="Cattolico L."/>
            <person name="Pelletier E."/>
            <person name="Couloux A."/>
            <person name="Segurens B."/>
            <person name="Wincker P."/>
            <person name="D'Hont A."/>
            <person name="Scarpelli C."/>
            <person name="Weissenbach J."/>
            <person name="Salanoubat M."/>
            <person name="Quetier F."/>
            <person name="Yu Y."/>
            <person name="Kim H.R."/>
            <person name="Rambo T."/>
            <person name="Currie J."/>
            <person name="Collura K."/>
            <person name="Luo M."/>
            <person name="Yang T."/>
            <person name="Ammiraju J.S.S."/>
            <person name="Engler F."/>
            <person name="Soderlund C."/>
            <person name="Wing R.A."/>
            <person name="Palmer L.E."/>
            <person name="de la Bastide M."/>
            <person name="Spiegel L."/>
            <person name="Nascimento L."/>
            <person name="Zutavern T."/>
            <person name="O'Shaughnessy A."/>
            <person name="Dike S."/>
            <person name="Dedhia N."/>
            <person name="Preston R."/>
            <person name="Balija V."/>
            <person name="McCombie W.R."/>
            <person name="Chow T."/>
            <person name="Chen H."/>
            <person name="Chung M."/>
            <person name="Chen C."/>
            <person name="Shaw J."/>
            <person name="Wu H."/>
            <person name="Hsiao K."/>
            <person name="Chao Y."/>
            <person name="Chu M."/>
            <person name="Cheng C."/>
            <person name="Hour A."/>
            <person name="Lee P."/>
            <person name="Lin S."/>
            <person name="Lin Y."/>
            <person name="Liou J."/>
            <person name="Liu S."/>
            <person name="Hsing Y."/>
            <person name="Raghuvanshi S."/>
            <person name="Mohanty A."/>
            <person name="Bharti A.K."/>
            <person name="Gaur A."/>
            <person name="Gupta V."/>
            <person name="Kumar D."/>
            <person name="Ravi V."/>
            <person name="Vij S."/>
            <person name="Kapur A."/>
            <person name="Khurana P."/>
            <person name="Khurana P."/>
            <person name="Khurana J.P."/>
            <person name="Tyagi A.K."/>
            <person name="Gaikwad K."/>
            <person name="Singh A."/>
            <person name="Dalal V."/>
            <person name="Srivastava S."/>
            <person name="Dixit A."/>
            <person name="Pal A.K."/>
            <person name="Ghazi I.A."/>
            <person name="Yadav M."/>
            <person name="Pandit A."/>
            <person name="Bhargava A."/>
            <person name="Sureshbabu K."/>
            <person name="Batra K."/>
            <person name="Sharma T.R."/>
            <person name="Mohapatra T."/>
            <person name="Singh N.K."/>
            <person name="Messing J."/>
            <person name="Nelson A.B."/>
            <person name="Fuks G."/>
            <person name="Kavchok S."/>
            <person name="Keizer G."/>
            <person name="Linton E."/>
            <person name="Llaca V."/>
            <person name="Song R."/>
            <person name="Tanyolac B."/>
            <person name="Young S."/>
            <person name="Ho-Il K."/>
            <person name="Hahn J.H."/>
            <person name="Sangsakoo G."/>
            <person name="Vanavichit A."/>
            <person name="de Mattos Luiz.A.T."/>
            <person name="Zimmer P.D."/>
            <person name="Malone G."/>
            <person name="Dellagostin O."/>
            <person name="de Oliveira A.C."/>
            <person name="Bevan M."/>
            <person name="Bancroft I."/>
            <person name="Minx P."/>
            <person name="Cordum H."/>
            <person name="Wilson R."/>
            <person name="Cheng Z."/>
            <person name="Jin W."/>
            <person name="Jiang J."/>
            <person name="Leong S.A."/>
            <person name="Iwama H."/>
            <person name="Gojobori T."/>
            <person name="Itoh T."/>
            <person name="Niimura Y."/>
            <person name="Fujii Y."/>
            <person name="Habara T."/>
            <person name="Sakai H."/>
            <person name="Sato Y."/>
            <person name="Wilson G."/>
            <person name="Kumar K."/>
            <person name="McCouch S."/>
            <person name="Juretic N."/>
            <person name="Hoen D."/>
            <person name="Wright S."/>
            <person name="Bruskiewich R."/>
            <person name="Bureau T."/>
            <person name="Miyao A."/>
            <person name="Hirochika H."/>
            <person name="Nishikawa T."/>
            <person name="Kadowaki K."/>
            <person name="Sugiura M."/>
            <person name="Burr B."/>
            <person name="Sasaki T."/>
        </authorList>
    </citation>
    <scope>NUCLEOTIDE SEQUENCE [LARGE SCALE GENOMIC DNA]</scope>
    <source>
        <strain evidence="3">cv. Nipponbare</strain>
    </source>
</reference>
<evidence type="ECO:0000313" key="3">
    <source>
        <dbReference type="Proteomes" id="UP000059680"/>
    </source>
</evidence>
<dbReference type="InParanoid" id="A0A0P0XTH6"/>
<sequence length="291" mass="32991">MALVELVRDPPGAAAARRGRRHHPEHAGVEVVGDGDGELHERRAEALHRRRRLLVAELQHADDGEHLPGAQHEEGRHLPRDAHPRPRRRRRHRQTPRLDQRRVRHGHRGQREADADALHVRDAPVPAGDAPRQRHQRGVVDRDQGEDGDDVEGGERGRRHGEAADAAVHGDALLDQGRRHLRGHHEEADQRRPDRERPQQHLELLHLRHGAQPPWARRRRRRAVLVRQDGSLVQKPGHHGNVKSLLEAHAGVSYHQASSAYDFLQLQPAPERPLSEGSLPVSCTCTPSYRR</sequence>